<dbReference type="Proteomes" id="UP000193834">
    <property type="component" value="Unassembled WGS sequence"/>
</dbReference>
<dbReference type="InterPro" id="IPR007197">
    <property type="entry name" value="rSAM"/>
</dbReference>
<evidence type="ECO:0000313" key="9">
    <source>
        <dbReference type="Proteomes" id="UP000193834"/>
    </source>
</evidence>
<dbReference type="Gene3D" id="3.20.20.70">
    <property type="entry name" value="Aldolase class I"/>
    <property type="match status" value="1"/>
</dbReference>
<keyword evidence="6" id="KW-0411">Iron-sulfur</keyword>
<dbReference type="CDD" id="cd01335">
    <property type="entry name" value="Radical_SAM"/>
    <property type="match status" value="1"/>
</dbReference>
<keyword evidence="2" id="KW-0004">4Fe-4S</keyword>
<dbReference type="SFLD" id="SFLDG01109">
    <property type="entry name" value="Uncharacterised_Radical_SAM_Su"/>
    <property type="match status" value="1"/>
</dbReference>
<accession>A0A1X7LXT5</accession>
<evidence type="ECO:0000259" key="7">
    <source>
        <dbReference type="SMART" id="SM00729"/>
    </source>
</evidence>
<dbReference type="SFLD" id="SFLDS00029">
    <property type="entry name" value="Radical_SAM"/>
    <property type="match status" value="1"/>
</dbReference>
<evidence type="ECO:0000256" key="3">
    <source>
        <dbReference type="ARBA" id="ARBA00022691"/>
    </source>
</evidence>
<dbReference type="GO" id="GO:0051539">
    <property type="term" value="F:4 iron, 4 sulfur cluster binding"/>
    <property type="evidence" value="ECO:0007669"/>
    <property type="project" value="UniProtKB-KW"/>
</dbReference>
<protein>
    <submittedName>
        <fullName evidence="8">Pyruvate-formate lyase-activating enzyme</fullName>
    </submittedName>
</protein>
<dbReference type="GO" id="GO:0046872">
    <property type="term" value="F:metal ion binding"/>
    <property type="evidence" value="ECO:0007669"/>
    <property type="project" value="UniProtKB-KW"/>
</dbReference>
<dbReference type="AlphaFoldDB" id="A0A1X7LXT5"/>
<organism evidence="8 9">
    <name type="scientific">Paenibacillus aquistagni</name>
    <dbReference type="NCBI Taxonomy" id="1852522"/>
    <lineage>
        <taxon>Bacteria</taxon>
        <taxon>Bacillati</taxon>
        <taxon>Bacillota</taxon>
        <taxon>Bacilli</taxon>
        <taxon>Bacillales</taxon>
        <taxon>Paenibacillaceae</taxon>
        <taxon>Paenibacillus</taxon>
    </lineage>
</organism>
<name>A0A1X7LXT5_9BACL</name>
<keyword evidence="9" id="KW-1185">Reference proteome</keyword>
<dbReference type="PANTHER" id="PTHR30352">
    <property type="entry name" value="PYRUVATE FORMATE-LYASE-ACTIVATING ENZYME"/>
    <property type="match status" value="1"/>
</dbReference>
<dbReference type="InterPro" id="IPR013785">
    <property type="entry name" value="Aldolase_TIM"/>
</dbReference>
<dbReference type="InterPro" id="IPR006638">
    <property type="entry name" value="Elp3/MiaA/NifB-like_rSAM"/>
</dbReference>
<dbReference type="OrthoDB" id="9764628at2"/>
<dbReference type="EMBL" id="FXAZ01000010">
    <property type="protein sequence ID" value="SMG58708.1"/>
    <property type="molecule type" value="Genomic_DNA"/>
</dbReference>
<dbReference type="STRING" id="1852522.SAMN06295960_4781"/>
<evidence type="ECO:0000256" key="2">
    <source>
        <dbReference type="ARBA" id="ARBA00022485"/>
    </source>
</evidence>
<feature type="domain" description="Elp3/MiaA/NifB-like radical SAM core" evidence="7">
    <location>
        <begin position="176"/>
        <end position="397"/>
    </location>
</feature>
<keyword evidence="8" id="KW-0456">Lyase</keyword>
<dbReference type="GO" id="GO:0016829">
    <property type="term" value="F:lyase activity"/>
    <property type="evidence" value="ECO:0007669"/>
    <property type="project" value="UniProtKB-KW"/>
</dbReference>
<comment type="cofactor">
    <cofactor evidence="1">
        <name>[4Fe-4S] cluster</name>
        <dbReference type="ChEBI" id="CHEBI:49883"/>
    </cofactor>
</comment>
<keyword evidence="3" id="KW-0949">S-adenosyl-L-methionine</keyword>
<evidence type="ECO:0000256" key="6">
    <source>
        <dbReference type="ARBA" id="ARBA00023014"/>
    </source>
</evidence>
<evidence type="ECO:0000313" key="8">
    <source>
        <dbReference type="EMBL" id="SMG58708.1"/>
    </source>
</evidence>
<sequence length="423" mass="47819">MYVVYADTEGNIYEHEQWTALARSGDMIVELYEDELIPLPEGATLVSLPDTRPVGLDPVTGHMAVMEGDVQAVGALLPQGYTRLYVPSYIKTDKEQKLPLFGYTAVVWKDDKFYVAAHPTDDPYKWDPLQCDSRELRGQVDSLLAKYPDNRLYQHLSHCALQYECLTASNTFLQRWEGAVPVSYSCNAGCYGCISEQPDDSGFPAPQTRMNFRPRADEIVQIMLEHLKTPESIISFGQGCEGEPSTQAKLIIEAIREVRRTTDMGYININTNAGLTDHIRGIVDAGLDLMRVSTISALDEHYNAYYRPRAYTLQNVEKSLRYASEQGVYTSINYLVFPGVTDREEEVEAMVEFARRTKLRLIQMRNLNIDPESYLELIPKAQGELLGMKQTIEIFQQELPDVVIGSYTHVPPAPLARAKAHYE</sequence>
<dbReference type="SFLD" id="SFLDG01067">
    <property type="entry name" value="SPASM/twitch_domain_containing"/>
    <property type="match status" value="1"/>
</dbReference>
<dbReference type="PANTHER" id="PTHR30352:SF5">
    <property type="entry name" value="PYRUVATE FORMATE-LYASE 1-ACTIVATING ENZYME"/>
    <property type="match status" value="1"/>
</dbReference>
<dbReference type="Pfam" id="PF04055">
    <property type="entry name" value="Radical_SAM"/>
    <property type="match status" value="1"/>
</dbReference>
<proteinExistence type="predicted"/>
<dbReference type="SMART" id="SM00729">
    <property type="entry name" value="Elp3"/>
    <property type="match status" value="1"/>
</dbReference>
<dbReference type="InterPro" id="IPR034457">
    <property type="entry name" value="Organic_radical-activating"/>
</dbReference>
<dbReference type="RefSeq" id="WP_085498748.1">
    <property type="nucleotide sequence ID" value="NZ_FXAZ01000010.1"/>
</dbReference>
<reference evidence="8 9" key="1">
    <citation type="submission" date="2017-04" db="EMBL/GenBank/DDBJ databases">
        <authorList>
            <person name="Afonso C.L."/>
            <person name="Miller P.J."/>
            <person name="Scott M.A."/>
            <person name="Spackman E."/>
            <person name="Goraichik I."/>
            <person name="Dimitrov K.M."/>
            <person name="Suarez D.L."/>
            <person name="Swayne D.E."/>
        </authorList>
    </citation>
    <scope>NUCLEOTIDE SEQUENCE [LARGE SCALE GENOMIC DNA]</scope>
    <source>
        <strain evidence="8 9">11</strain>
    </source>
</reference>
<dbReference type="SUPFAM" id="SSF102114">
    <property type="entry name" value="Radical SAM enzymes"/>
    <property type="match status" value="1"/>
</dbReference>
<gene>
    <name evidence="8" type="ORF">SAMN06295960_4781</name>
</gene>
<dbReference type="InterPro" id="IPR058240">
    <property type="entry name" value="rSAM_sf"/>
</dbReference>
<keyword evidence="5" id="KW-0408">Iron</keyword>
<keyword evidence="4" id="KW-0479">Metal-binding</keyword>
<evidence type="ECO:0000256" key="5">
    <source>
        <dbReference type="ARBA" id="ARBA00023004"/>
    </source>
</evidence>
<keyword evidence="8" id="KW-0670">Pyruvate</keyword>
<evidence type="ECO:0000256" key="1">
    <source>
        <dbReference type="ARBA" id="ARBA00001966"/>
    </source>
</evidence>
<evidence type="ECO:0000256" key="4">
    <source>
        <dbReference type="ARBA" id="ARBA00022723"/>
    </source>
</evidence>